<dbReference type="KEGG" id="bgm:CAL15_01475"/>
<dbReference type="STRING" id="463040.CAL15_01475"/>
<dbReference type="Pfam" id="PF13302">
    <property type="entry name" value="Acetyltransf_3"/>
    <property type="match status" value="1"/>
</dbReference>
<evidence type="ECO:0000259" key="1">
    <source>
        <dbReference type="PROSITE" id="PS51186"/>
    </source>
</evidence>
<keyword evidence="3" id="KW-1185">Reference proteome</keyword>
<dbReference type="AlphaFoldDB" id="A0A1W6Z736"/>
<dbReference type="EMBL" id="CP021111">
    <property type="protein sequence ID" value="ARP93169.1"/>
    <property type="molecule type" value="Genomic_DNA"/>
</dbReference>
<accession>A0A1W6Z736</accession>
<evidence type="ECO:0000313" key="3">
    <source>
        <dbReference type="Proteomes" id="UP000194161"/>
    </source>
</evidence>
<feature type="domain" description="N-acetyltransferase" evidence="1">
    <location>
        <begin position="23"/>
        <end position="178"/>
    </location>
</feature>
<dbReference type="PROSITE" id="PS51186">
    <property type="entry name" value="GNAT"/>
    <property type="match status" value="1"/>
</dbReference>
<sequence>MPDHHQTDEFLPLSVKLRDGRGVTIRPIRPDDRNEFAAAFERLSAEARYSRLFTAMRVLPENMLDSATNPNPDREVALVAVIAQEDRQIIVAGARYVYAADRGACEFAVTVAEDWHAQGLGRTMMELLIRTARKQRLRRMEGFVLSTNFSMRRLAERLGFADAQCPGDSTLRLVTLEL</sequence>
<dbReference type="Gene3D" id="3.40.630.30">
    <property type="match status" value="1"/>
</dbReference>
<evidence type="ECO:0000313" key="2">
    <source>
        <dbReference type="EMBL" id="ARP93169.1"/>
    </source>
</evidence>
<proteinExistence type="predicted"/>
<dbReference type="InterPro" id="IPR000182">
    <property type="entry name" value="GNAT_dom"/>
</dbReference>
<reference evidence="2 3" key="1">
    <citation type="submission" date="2017-05" db="EMBL/GenBank/DDBJ databases">
        <title>Complete and WGS of Bordetella genogroups.</title>
        <authorList>
            <person name="Spilker T."/>
            <person name="LiPuma J."/>
        </authorList>
    </citation>
    <scope>NUCLEOTIDE SEQUENCE [LARGE SCALE GENOMIC DNA]</scope>
    <source>
        <strain evidence="2 3">AU7206</strain>
    </source>
</reference>
<dbReference type="RefSeq" id="WP_086077006.1">
    <property type="nucleotide sequence ID" value="NZ_CP021111.1"/>
</dbReference>
<dbReference type="SUPFAM" id="SSF55729">
    <property type="entry name" value="Acyl-CoA N-acyltransferases (Nat)"/>
    <property type="match status" value="1"/>
</dbReference>
<organism evidence="2 3">
    <name type="scientific">Bordetella genomosp. 13</name>
    <dbReference type="NCBI Taxonomy" id="463040"/>
    <lineage>
        <taxon>Bacteria</taxon>
        <taxon>Pseudomonadati</taxon>
        <taxon>Pseudomonadota</taxon>
        <taxon>Betaproteobacteria</taxon>
        <taxon>Burkholderiales</taxon>
        <taxon>Alcaligenaceae</taxon>
        <taxon>Bordetella</taxon>
    </lineage>
</organism>
<dbReference type="OrthoDB" id="9807426at2"/>
<gene>
    <name evidence="2" type="ORF">CAL15_01475</name>
</gene>
<keyword evidence="2" id="KW-0808">Transferase</keyword>
<dbReference type="CDD" id="cd04301">
    <property type="entry name" value="NAT_SF"/>
    <property type="match status" value="1"/>
</dbReference>
<dbReference type="Proteomes" id="UP000194161">
    <property type="component" value="Chromosome"/>
</dbReference>
<protein>
    <submittedName>
        <fullName evidence="2">GNAT family N-acetyltransferase</fullName>
    </submittedName>
</protein>
<dbReference type="GO" id="GO:0016747">
    <property type="term" value="F:acyltransferase activity, transferring groups other than amino-acyl groups"/>
    <property type="evidence" value="ECO:0007669"/>
    <property type="project" value="InterPro"/>
</dbReference>
<dbReference type="InterPro" id="IPR016181">
    <property type="entry name" value="Acyl_CoA_acyltransferase"/>
</dbReference>
<name>A0A1W6Z736_9BORD</name>